<dbReference type="AlphaFoldDB" id="A1SZ54"/>
<dbReference type="CAZy" id="CBM48">
    <property type="family name" value="Carbohydrate-Binding Module Family 48"/>
</dbReference>
<dbReference type="Gene3D" id="3.20.20.80">
    <property type="entry name" value="Glycosidases"/>
    <property type="match status" value="1"/>
</dbReference>
<dbReference type="PANTHER" id="PTHR43002">
    <property type="entry name" value="GLYCOGEN DEBRANCHING ENZYME"/>
    <property type="match status" value="1"/>
</dbReference>
<name>A1SZ54_PSYIN</name>
<keyword evidence="4" id="KW-0326">Glycosidase</keyword>
<dbReference type="Pfam" id="PF02922">
    <property type="entry name" value="CBM_48"/>
    <property type="match status" value="1"/>
</dbReference>
<evidence type="ECO:0000259" key="5">
    <source>
        <dbReference type="SMART" id="SM00642"/>
    </source>
</evidence>
<dbReference type="SUPFAM" id="SSF81296">
    <property type="entry name" value="E set domains"/>
    <property type="match status" value="1"/>
</dbReference>
<dbReference type="InterPro" id="IPR013780">
    <property type="entry name" value="Glyco_hydro_b"/>
</dbReference>
<dbReference type="HOGENOM" id="CLU_011725_1_1_6"/>
<dbReference type="CDD" id="cd11326">
    <property type="entry name" value="AmyAc_Glg_debranch"/>
    <property type="match status" value="1"/>
</dbReference>
<dbReference type="GO" id="GO:0005978">
    <property type="term" value="P:glycogen biosynthetic process"/>
    <property type="evidence" value="ECO:0007669"/>
    <property type="project" value="InterPro"/>
</dbReference>
<dbReference type="STRING" id="357804.Ping_3070"/>
<organism evidence="6 7">
    <name type="scientific">Psychromonas ingrahamii (strain DSM 17664 / CCUG 51855 / 37)</name>
    <dbReference type="NCBI Taxonomy" id="357804"/>
    <lineage>
        <taxon>Bacteria</taxon>
        <taxon>Pseudomonadati</taxon>
        <taxon>Pseudomonadota</taxon>
        <taxon>Gammaproteobacteria</taxon>
        <taxon>Alteromonadales</taxon>
        <taxon>Psychromonadaceae</taxon>
        <taxon>Psychromonas</taxon>
    </lineage>
</organism>
<sequence>MFSASNGKPDKLGVTYSSKGANFCIYARLAESVELLFFEDKDADAASNIFKFSTNDNRTAYYWHIFIEDVKPGQLYGFRVNGPYRPYQGTAFSPKKVLLDPYGLLVERGDHFSREAALGSGSNIDTCLKSVVVDIDDYDWQEDQHPRHSFYKTVIYEMHVGGFTRHQSANIAKKKRGTYAGLIEKIPYLKELGVTAVELMPIHQFDPGEHHAGLANYWGYSPLSFFAVHREYSSDRSRLGPVNEFRDMVKALHAADIEVILDVVYNHSAEGGEGGPSFSLRGFDNNDYYILSKDRQHYMNFSGCGNTLNGTHSVVRRMIIDSLHFWVDKMHIDGFRFDLASILSRDELGAPMLSPPTLFSIDTDPILSSIKLIAEAWDAGGLYQVGSLAGQRWREWNGHFRDDVRRFVRGDQGMVSQFANRLIGSPDIYGEHHFEPEKSVNFITCHDGFTLNDLVSYNNKHNLPNGENNLDGCDYNFSWNHGVEGETNDPKILQLRNKQIKNMLTITLLSLGTPMILMGDEIGHSQKGNNNGYCQDNPAFWFDWSQIKKNRALFDFTKGLIKQRTAIYLNPSFRYSLHDIILRSDIHWHGVKLNQPDWSECSHSIAMESTHPHSGVVSYVIFNAFWEVLNFELPISACGKWLRIVDTSLVDGNDIYKSGDKKYWFNDQYLVAPRSVVILIGETPDD</sequence>
<dbReference type="InterPro" id="IPR017853">
    <property type="entry name" value="GH"/>
</dbReference>
<dbReference type="CDD" id="cd02856">
    <property type="entry name" value="E_set_GDE_Isoamylase_N"/>
    <property type="match status" value="1"/>
</dbReference>
<accession>A1SZ54</accession>
<dbReference type="InterPro" id="IPR004193">
    <property type="entry name" value="Glyco_hydro_13_N"/>
</dbReference>
<gene>
    <name evidence="6" type="ordered locus">Ping_3070</name>
</gene>
<dbReference type="GO" id="GO:0005980">
    <property type="term" value="P:glycogen catabolic process"/>
    <property type="evidence" value="ECO:0007669"/>
    <property type="project" value="InterPro"/>
</dbReference>
<dbReference type="EMBL" id="CP000510">
    <property type="protein sequence ID" value="ABM04769.1"/>
    <property type="molecule type" value="Genomic_DNA"/>
</dbReference>
<dbReference type="OrthoDB" id="3236218at2"/>
<proteinExistence type="inferred from homology"/>
<dbReference type="InterPro" id="IPR044505">
    <property type="entry name" value="GlgX_Isoamylase_N_E_set"/>
</dbReference>
<evidence type="ECO:0000256" key="3">
    <source>
        <dbReference type="ARBA" id="ARBA00022946"/>
    </source>
</evidence>
<dbReference type="Pfam" id="PF00128">
    <property type="entry name" value="Alpha-amylase"/>
    <property type="match status" value="1"/>
</dbReference>
<keyword evidence="2" id="KW-0378">Hydrolase</keyword>
<dbReference type="InterPro" id="IPR011837">
    <property type="entry name" value="Glycogen_debranch_GlgX"/>
</dbReference>
<dbReference type="eggNOG" id="COG1523">
    <property type="taxonomic scope" value="Bacteria"/>
</dbReference>
<protein>
    <submittedName>
        <fullName evidence="6">Isoamylase</fullName>
    </submittedName>
</protein>
<reference evidence="6 7" key="1">
    <citation type="submission" date="2007-01" db="EMBL/GenBank/DDBJ databases">
        <title>Complete sequence of Psychromonas ingrahamii 37.</title>
        <authorList>
            <consortium name="US DOE Joint Genome Institute"/>
            <person name="Copeland A."/>
            <person name="Lucas S."/>
            <person name="Lapidus A."/>
            <person name="Barry K."/>
            <person name="Detter J.C."/>
            <person name="Glavina del Rio T."/>
            <person name="Hammon N."/>
            <person name="Israni S."/>
            <person name="Dalin E."/>
            <person name="Tice H."/>
            <person name="Pitluck S."/>
            <person name="Thompson L.S."/>
            <person name="Brettin T."/>
            <person name="Bruce D."/>
            <person name="Han C."/>
            <person name="Tapia R."/>
            <person name="Schmutz J."/>
            <person name="Larimer F."/>
            <person name="Land M."/>
            <person name="Hauser L."/>
            <person name="Kyrpides N."/>
            <person name="Ivanova N."/>
            <person name="Staley J."/>
            <person name="Richardson P."/>
        </authorList>
    </citation>
    <scope>NUCLEOTIDE SEQUENCE [LARGE SCALE GENOMIC DNA]</scope>
    <source>
        <strain evidence="6 7">37</strain>
    </source>
</reference>
<evidence type="ECO:0000313" key="6">
    <source>
        <dbReference type="EMBL" id="ABM04769.1"/>
    </source>
</evidence>
<dbReference type="Proteomes" id="UP000000639">
    <property type="component" value="Chromosome"/>
</dbReference>
<feature type="domain" description="Glycosyl hydrolase family 13 catalytic" evidence="5">
    <location>
        <begin position="157"/>
        <end position="564"/>
    </location>
</feature>
<dbReference type="InterPro" id="IPR013783">
    <property type="entry name" value="Ig-like_fold"/>
</dbReference>
<dbReference type="SUPFAM" id="SSF51011">
    <property type="entry name" value="Glycosyl hydrolase domain"/>
    <property type="match status" value="1"/>
</dbReference>
<evidence type="ECO:0000256" key="2">
    <source>
        <dbReference type="ARBA" id="ARBA00022801"/>
    </source>
</evidence>
<dbReference type="PIRSF" id="PIRSF000463">
    <property type="entry name" value="GlgB"/>
    <property type="match status" value="1"/>
</dbReference>
<dbReference type="KEGG" id="pin:Ping_3070"/>
<keyword evidence="7" id="KW-1185">Reference proteome</keyword>
<dbReference type="InterPro" id="IPR048650">
    <property type="entry name" value="ISOA1-3-like_C"/>
</dbReference>
<comment type="similarity">
    <text evidence="1">Belongs to the glycosyl hydrolase 13 family.</text>
</comment>
<dbReference type="InterPro" id="IPR037439">
    <property type="entry name" value="Branching_enzy"/>
</dbReference>
<evidence type="ECO:0000256" key="1">
    <source>
        <dbReference type="ARBA" id="ARBA00008061"/>
    </source>
</evidence>
<dbReference type="RefSeq" id="WP_011771323.1">
    <property type="nucleotide sequence ID" value="NC_008709.1"/>
</dbReference>
<dbReference type="SMART" id="SM00642">
    <property type="entry name" value="Aamy"/>
    <property type="match status" value="1"/>
</dbReference>
<dbReference type="SUPFAM" id="SSF51445">
    <property type="entry name" value="(Trans)glycosidases"/>
    <property type="match status" value="1"/>
</dbReference>
<dbReference type="Gene3D" id="2.60.40.10">
    <property type="entry name" value="Immunoglobulins"/>
    <property type="match status" value="1"/>
</dbReference>
<dbReference type="NCBIfam" id="TIGR02100">
    <property type="entry name" value="glgX_debranch"/>
    <property type="match status" value="1"/>
</dbReference>
<dbReference type="CAZy" id="GH13">
    <property type="family name" value="Glycoside Hydrolase Family 13"/>
</dbReference>
<evidence type="ECO:0000313" key="7">
    <source>
        <dbReference type="Proteomes" id="UP000000639"/>
    </source>
</evidence>
<dbReference type="GO" id="GO:0019156">
    <property type="term" value="F:isoamylase activity"/>
    <property type="evidence" value="ECO:0007669"/>
    <property type="project" value="UniProtKB-ARBA"/>
</dbReference>
<dbReference type="GO" id="GO:0004135">
    <property type="term" value="F:amylo-alpha-1,6-glucosidase activity"/>
    <property type="evidence" value="ECO:0007669"/>
    <property type="project" value="InterPro"/>
</dbReference>
<evidence type="ECO:0000256" key="4">
    <source>
        <dbReference type="ARBA" id="ARBA00023295"/>
    </source>
</evidence>
<dbReference type="InterPro" id="IPR006047">
    <property type="entry name" value="GH13_cat_dom"/>
</dbReference>
<dbReference type="GO" id="GO:0003844">
    <property type="term" value="F:1,4-alpha-glucan branching enzyme activity"/>
    <property type="evidence" value="ECO:0007669"/>
    <property type="project" value="InterPro"/>
</dbReference>
<dbReference type="Gene3D" id="2.60.40.1180">
    <property type="entry name" value="Golgi alpha-mannosidase II"/>
    <property type="match status" value="1"/>
</dbReference>
<dbReference type="Pfam" id="PF21156">
    <property type="entry name" value="ISOA1-3_C"/>
    <property type="match status" value="1"/>
</dbReference>
<keyword evidence="3" id="KW-0809">Transit peptide</keyword>
<dbReference type="InterPro" id="IPR014756">
    <property type="entry name" value="Ig_E-set"/>
</dbReference>